<name>A0ABD5SHH9_9EURY</name>
<sequence length="39" mass="4245">ERLAAAADEAGRGLEVLEKRRVKSHSAGVDHVVVDARFE</sequence>
<evidence type="ECO:0000313" key="2">
    <source>
        <dbReference type="Proteomes" id="UP001596383"/>
    </source>
</evidence>
<protein>
    <submittedName>
        <fullName evidence="1">Class I SAM-dependent methyltransferase family protein</fullName>
    </submittedName>
</protein>
<dbReference type="EMBL" id="JBHSWV010000088">
    <property type="protein sequence ID" value="MFC6764503.1"/>
    <property type="molecule type" value="Genomic_DNA"/>
</dbReference>
<organism evidence="1 2">
    <name type="scientific">Natrinema soli</name>
    <dbReference type="NCBI Taxonomy" id="1930624"/>
    <lineage>
        <taxon>Archaea</taxon>
        <taxon>Methanobacteriati</taxon>
        <taxon>Methanobacteriota</taxon>
        <taxon>Stenosarchaea group</taxon>
        <taxon>Halobacteria</taxon>
        <taxon>Halobacteriales</taxon>
        <taxon>Natrialbaceae</taxon>
        <taxon>Natrinema</taxon>
    </lineage>
</organism>
<dbReference type="AlphaFoldDB" id="A0ABD5SHH9"/>
<reference evidence="1 2" key="1">
    <citation type="journal article" date="2019" name="Int. J. Syst. Evol. Microbiol.">
        <title>The Global Catalogue of Microorganisms (GCM) 10K type strain sequencing project: providing services to taxonomists for standard genome sequencing and annotation.</title>
        <authorList>
            <consortium name="The Broad Institute Genomics Platform"/>
            <consortium name="The Broad Institute Genome Sequencing Center for Infectious Disease"/>
            <person name="Wu L."/>
            <person name="Ma J."/>
        </authorList>
    </citation>
    <scope>NUCLEOTIDE SEQUENCE [LARGE SCALE GENOMIC DNA]</scope>
    <source>
        <strain evidence="1 2">LMG 29247</strain>
    </source>
</reference>
<evidence type="ECO:0000313" key="1">
    <source>
        <dbReference type="EMBL" id="MFC6764503.1"/>
    </source>
</evidence>
<accession>A0ABD5SHH9</accession>
<dbReference type="GO" id="GO:0032259">
    <property type="term" value="P:methylation"/>
    <property type="evidence" value="ECO:0007669"/>
    <property type="project" value="UniProtKB-KW"/>
</dbReference>
<dbReference type="GO" id="GO:0008168">
    <property type="term" value="F:methyltransferase activity"/>
    <property type="evidence" value="ECO:0007669"/>
    <property type="project" value="UniProtKB-KW"/>
</dbReference>
<proteinExistence type="predicted"/>
<keyword evidence="1" id="KW-0489">Methyltransferase</keyword>
<keyword evidence="1" id="KW-0808">Transferase</keyword>
<comment type="caution">
    <text evidence="1">The sequence shown here is derived from an EMBL/GenBank/DDBJ whole genome shotgun (WGS) entry which is preliminary data.</text>
</comment>
<gene>
    <name evidence="1" type="ORF">ACFQE6_05470</name>
</gene>
<feature type="non-terminal residue" evidence="1">
    <location>
        <position position="1"/>
    </location>
</feature>
<keyword evidence="2" id="KW-1185">Reference proteome</keyword>
<dbReference type="Proteomes" id="UP001596383">
    <property type="component" value="Unassembled WGS sequence"/>
</dbReference>